<sequence length="277" mass="30666">MKKVTGVLIFLAIIGGIGAGIYGIIMMFIELPKEMMWYLSRGDMSALFMLIPLILVPGSIIFALWIMYSVFIKPGRVNKRMQASGTKSVGFVKSLAQTGTYINEQPEVKFTVEILQDNGSMVEAEVKTIVALTDLAQLQPGVPIPVVYNPTTMECIFDNTPDTERLQDMIDRYQSSRDPRGLTYSERVEIRKHGIQTPAIIQDMKITGEQVGDKHAVVISIELPVTVLGSVQVVSREVFCAPAMLSELQIGKIINVQLLPAHPERFAIINQVTKDGL</sequence>
<proteinExistence type="predicted"/>
<comment type="caution">
    <text evidence="2">The sequence shown here is derived from an EMBL/GenBank/DDBJ whole genome shotgun (WGS) entry which is preliminary data.</text>
</comment>
<gene>
    <name evidence="2" type="ORF">FEZ08_01105</name>
</gene>
<dbReference type="Proteomes" id="UP000306912">
    <property type="component" value="Unassembled WGS sequence"/>
</dbReference>
<feature type="transmembrane region" description="Helical" evidence="1">
    <location>
        <begin position="7"/>
        <end position="29"/>
    </location>
</feature>
<dbReference type="OrthoDB" id="3823543at2"/>
<accession>A0A5R8QHH0</accession>
<dbReference type="InParanoid" id="A0A5R8QHH0"/>
<protein>
    <submittedName>
        <fullName evidence="2">Uncharacterized protein</fullName>
    </submittedName>
</protein>
<dbReference type="AlphaFoldDB" id="A0A5R8QHH0"/>
<organism evidence="2 3">
    <name type="scientific">Culicoidibacter larvae</name>
    <dbReference type="NCBI Taxonomy" id="2579976"/>
    <lineage>
        <taxon>Bacteria</taxon>
        <taxon>Bacillati</taxon>
        <taxon>Bacillota</taxon>
        <taxon>Culicoidibacteria</taxon>
        <taxon>Culicoidibacterales</taxon>
        <taxon>Culicoidibacteraceae</taxon>
        <taxon>Culicoidibacter</taxon>
    </lineage>
</organism>
<evidence type="ECO:0000313" key="3">
    <source>
        <dbReference type="Proteomes" id="UP000306912"/>
    </source>
</evidence>
<name>A0A5R8QHH0_9FIRM</name>
<keyword evidence="1" id="KW-1133">Transmembrane helix</keyword>
<evidence type="ECO:0000256" key="1">
    <source>
        <dbReference type="SAM" id="Phobius"/>
    </source>
</evidence>
<keyword evidence="3" id="KW-1185">Reference proteome</keyword>
<dbReference type="EMBL" id="VBWP01000001">
    <property type="protein sequence ID" value="TLG77244.1"/>
    <property type="molecule type" value="Genomic_DNA"/>
</dbReference>
<evidence type="ECO:0000313" key="2">
    <source>
        <dbReference type="EMBL" id="TLG77244.1"/>
    </source>
</evidence>
<feature type="transmembrane region" description="Helical" evidence="1">
    <location>
        <begin position="49"/>
        <end position="71"/>
    </location>
</feature>
<keyword evidence="1" id="KW-0812">Transmembrane</keyword>
<keyword evidence="1" id="KW-0472">Membrane</keyword>
<dbReference type="RefSeq" id="WP_138189852.1">
    <property type="nucleotide sequence ID" value="NZ_VBWP01000001.1"/>
</dbReference>
<reference evidence="2 3" key="1">
    <citation type="submission" date="2019-05" db="EMBL/GenBank/DDBJ databases">
        <title>Culicoidintestinum kansasii gen. nov., sp. nov. from the gastrointestinal tract of the biting midge, Culicoides sonorensis.</title>
        <authorList>
            <person name="Neupane S."/>
            <person name="Ghosh A."/>
            <person name="Gunther S."/>
            <person name="Martin K."/>
            <person name="Zurek L."/>
        </authorList>
    </citation>
    <scope>NUCLEOTIDE SEQUENCE [LARGE SCALE GENOMIC DNA]</scope>
    <source>
        <strain evidence="2 3">CS-1</strain>
    </source>
</reference>